<dbReference type="EMBL" id="CADCTO010000166">
    <property type="protein sequence ID" value="CAA9237216.1"/>
    <property type="molecule type" value="Genomic_DNA"/>
</dbReference>
<dbReference type="InterPro" id="IPR036412">
    <property type="entry name" value="HAD-like_sf"/>
</dbReference>
<proteinExistence type="predicted"/>
<dbReference type="AlphaFoldDB" id="A0A6J4HZ84"/>
<dbReference type="PANTHER" id="PTHR43481">
    <property type="entry name" value="FRUCTOSE-1-PHOSPHATE PHOSPHATASE"/>
    <property type="match status" value="1"/>
</dbReference>
<sequence>MIRAIIFDFDGLILDTEYPEYQSWEEVFAAHGCALALDDWAAGIGRSVYAQSFDPYAHLEAQLRRPIERERIRQARRERYAELVAAQAIRPGVEAYVAEARRLGLKLGVASSGTGDWVRGHLYRLGLMAHLDCVRCAEDVTHAKPHPELYRSVLTALALTPDEAIAIEDSPNGVRAAKAAGLFCVAVPNPLTCRLPLEHADLRLASLADLPLAELLALVEKDRSRPSRG</sequence>
<dbReference type="SUPFAM" id="SSF56784">
    <property type="entry name" value="HAD-like"/>
    <property type="match status" value="1"/>
</dbReference>
<dbReference type="SFLD" id="SFLDG01129">
    <property type="entry name" value="C1.5:_HAD__Beta-PGM__Phosphata"/>
    <property type="match status" value="1"/>
</dbReference>
<dbReference type="InterPro" id="IPR023198">
    <property type="entry name" value="PGP-like_dom2"/>
</dbReference>
<dbReference type="InterPro" id="IPR051806">
    <property type="entry name" value="HAD-like_SPP"/>
</dbReference>
<reference evidence="1" key="1">
    <citation type="submission" date="2020-02" db="EMBL/GenBank/DDBJ databases">
        <authorList>
            <person name="Meier V. D."/>
        </authorList>
    </citation>
    <scope>NUCLEOTIDE SEQUENCE</scope>
    <source>
        <strain evidence="1">AVDCRST_MAG63</strain>
    </source>
</reference>
<dbReference type="GO" id="GO:0050308">
    <property type="term" value="F:sugar-phosphatase activity"/>
    <property type="evidence" value="ECO:0007669"/>
    <property type="project" value="TreeGrafter"/>
</dbReference>
<dbReference type="PANTHER" id="PTHR43481:SF4">
    <property type="entry name" value="GLYCEROL-1-PHOSPHATE PHOSPHOHYDROLASE 1-RELATED"/>
    <property type="match status" value="1"/>
</dbReference>
<dbReference type="Pfam" id="PF13419">
    <property type="entry name" value="HAD_2"/>
    <property type="match status" value="1"/>
</dbReference>
<evidence type="ECO:0000313" key="1">
    <source>
        <dbReference type="EMBL" id="CAA9237216.1"/>
    </source>
</evidence>
<dbReference type="Gene3D" id="1.10.150.240">
    <property type="entry name" value="Putative phosphatase, domain 2"/>
    <property type="match status" value="1"/>
</dbReference>
<dbReference type="PRINTS" id="PR00413">
    <property type="entry name" value="HADHALOGNASE"/>
</dbReference>
<protein>
    <recommendedName>
        <fullName evidence="2">HAD family hydrolase</fullName>
    </recommendedName>
</protein>
<dbReference type="InterPro" id="IPR023214">
    <property type="entry name" value="HAD_sf"/>
</dbReference>
<name>A0A6J4HZ84_9BACT</name>
<dbReference type="InterPro" id="IPR006439">
    <property type="entry name" value="HAD-SF_hydro_IA"/>
</dbReference>
<evidence type="ECO:0008006" key="2">
    <source>
        <dbReference type="Google" id="ProtNLM"/>
    </source>
</evidence>
<gene>
    <name evidence="1" type="ORF">AVDCRST_MAG63-1249</name>
</gene>
<dbReference type="InterPro" id="IPR041492">
    <property type="entry name" value="HAD_2"/>
</dbReference>
<dbReference type="Gene3D" id="3.40.50.1000">
    <property type="entry name" value="HAD superfamily/HAD-like"/>
    <property type="match status" value="1"/>
</dbReference>
<organism evidence="1">
    <name type="scientific">uncultured Armatimonadetes bacterium</name>
    <dbReference type="NCBI Taxonomy" id="157466"/>
    <lineage>
        <taxon>Bacteria</taxon>
        <taxon>Bacillati</taxon>
        <taxon>Armatimonadota</taxon>
        <taxon>environmental samples</taxon>
    </lineage>
</organism>
<dbReference type="NCBIfam" id="TIGR01509">
    <property type="entry name" value="HAD-SF-IA-v3"/>
    <property type="match status" value="1"/>
</dbReference>
<accession>A0A6J4HZ84</accession>
<dbReference type="SFLD" id="SFLDS00003">
    <property type="entry name" value="Haloacid_Dehalogenase"/>
    <property type="match status" value="1"/>
</dbReference>